<evidence type="ECO:0000256" key="7">
    <source>
        <dbReference type="ARBA" id="ARBA00023237"/>
    </source>
</evidence>
<dbReference type="InterPro" id="IPR013355">
    <property type="entry name" value="Pilus_4_PilQ"/>
</dbReference>
<evidence type="ECO:0000256" key="4">
    <source>
        <dbReference type="ARBA" id="ARBA00022729"/>
    </source>
</evidence>
<dbReference type="OrthoDB" id="9775455at2"/>
<dbReference type="InterPro" id="IPR011662">
    <property type="entry name" value="Secretin/TonB_short_N"/>
</dbReference>
<feature type="chain" id="PRO_5017933462" evidence="9">
    <location>
        <begin position="24"/>
        <end position="701"/>
    </location>
</feature>
<evidence type="ECO:0000256" key="9">
    <source>
        <dbReference type="SAM" id="SignalP"/>
    </source>
</evidence>
<dbReference type="PRINTS" id="PR00811">
    <property type="entry name" value="BCTERIALGSPD"/>
</dbReference>
<dbReference type="InterPro" id="IPR005644">
    <property type="entry name" value="NolW-like"/>
</dbReference>
<protein>
    <submittedName>
        <fullName evidence="11">Type IV pilus assembly protein PilQ</fullName>
    </submittedName>
</protein>
<dbReference type="Gene3D" id="2.60.40.3500">
    <property type="match status" value="1"/>
</dbReference>
<dbReference type="Proteomes" id="UP000276634">
    <property type="component" value="Unassembled WGS sequence"/>
</dbReference>
<proteinExistence type="inferred from homology"/>
<evidence type="ECO:0000256" key="2">
    <source>
        <dbReference type="ARBA" id="ARBA00006304"/>
    </source>
</evidence>
<comment type="similarity">
    <text evidence="2">Belongs to the bacterial secretin family. PilQ subfamily.</text>
</comment>
<dbReference type="EMBL" id="RJVI01000001">
    <property type="protein sequence ID" value="ROR34121.1"/>
    <property type="molecule type" value="Genomic_DNA"/>
</dbReference>
<dbReference type="Gene3D" id="3.30.1370.130">
    <property type="match status" value="1"/>
</dbReference>
<dbReference type="InterPro" id="IPR021731">
    <property type="entry name" value="AMIN_dom"/>
</dbReference>
<dbReference type="GO" id="GO:0009306">
    <property type="term" value="P:protein secretion"/>
    <property type="evidence" value="ECO:0007669"/>
    <property type="project" value="InterPro"/>
</dbReference>
<organism evidence="11 12">
    <name type="scientific">Inmirania thermothiophila</name>
    <dbReference type="NCBI Taxonomy" id="1750597"/>
    <lineage>
        <taxon>Bacteria</taxon>
        <taxon>Pseudomonadati</taxon>
        <taxon>Pseudomonadota</taxon>
        <taxon>Gammaproteobacteria</taxon>
        <taxon>Chromatiales</taxon>
        <taxon>Ectothiorhodospiraceae</taxon>
        <taxon>Inmirania</taxon>
    </lineage>
</organism>
<dbReference type="PROSITE" id="PS00875">
    <property type="entry name" value="T2SP_D"/>
    <property type="match status" value="1"/>
</dbReference>
<feature type="domain" description="Secretin/TonB short N-terminal" evidence="10">
    <location>
        <begin position="297"/>
        <end position="345"/>
    </location>
</feature>
<evidence type="ECO:0000313" key="11">
    <source>
        <dbReference type="EMBL" id="ROR34121.1"/>
    </source>
</evidence>
<dbReference type="Pfam" id="PF03958">
    <property type="entry name" value="Secretin_N"/>
    <property type="match status" value="1"/>
</dbReference>
<dbReference type="SMART" id="SM00965">
    <property type="entry name" value="STN"/>
    <property type="match status" value="1"/>
</dbReference>
<name>A0A3N1Y6F1_9GAMM</name>
<sequence length="701" mass="76027">MRGWGSGLAAALLLLGVLTGVRAAAAAEAVLEDVRFAALPGDRVQLALQFRGEAPEPVSFTTENPARIVLDFPDTRLGMERRSLPVGVGLVQAVHAVEAMGRTRVVVDLAAMVPYETRREADGLRLLLQGRPGPAVAAAAPAPEGAGGEPPRRIEDIDFRRGEEGEGRVLVRLSDPATVVDMRTEGGQVVLEFPDTGLPEALERRLDVVDFATPVRTIDTFRRDGRVVMVITPMAEFEHFAYQTDDLLTIEFKPLTRAEVEARKQEKFGYTGERLSLNFQDIEARAALQIIADFTGLNLVASDSVQGSLTLRLKNVPWDQALDIILKTKGLAMRKAGNVILVAPAEELAEQERKQLEARKQIAELEPLRSEFIQINYAKAAEIAALLKSEGNSLLSERGSVTVDERTNTLLVQDTATKLAEIRRVVAQLDIPVRQVLIESRVVIANNDFARDLGVRFGVTASDDRGGGDIAVLSGSSNATDTVIQSGVSNFNTTGSATPFDVPSLSDRFLVSLPAVNPAGRLALAILGSDVLLDLELSALQAEGRGEVISSPRVITSDQHEALIEQGVEIPFQEATSSGATAVSFKKAVLSLKVTPHITPDKRILMDLTVNKDSPDFSRSVLGVPPVDTREISTRVLVDNGDTVVLGGVYEQTRTHNTRKVPLLGDMPVLGWLFRQKSLQDNKNELLIFVTPKVLREQAVR</sequence>
<keyword evidence="4 9" id="KW-0732">Signal</keyword>
<dbReference type="RefSeq" id="WP_123399033.1">
    <property type="nucleotide sequence ID" value="NZ_RJVI01000001.1"/>
</dbReference>
<dbReference type="InterPro" id="IPR051808">
    <property type="entry name" value="Type_IV_pilus_biogenesis"/>
</dbReference>
<dbReference type="InterPro" id="IPR001775">
    <property type="entry name" value="GspD/PilQ"/>
</dbReference>
<dbReference type="Pfam" id="PF07660">
    <property type="entry name" value="STN"/>
    <property type="match status" value="1"/>
</dbReference>
<keyword evidence="3 8" id="KW-0813">Transport</keyword>
<dbReference type="InterPro" id="IPR038591">
    <property type="entry name" value="NolW-like_sf"/>
</dbReference>
<feature type="signal peptide" evidence="9">
    <location>
        <begin position="1"/>
        <end position="23"/>
    </location>
</feature>
<dbReference type="InterPro" id="IPR004845">
    <property type="entry name" value="T2SS_GspD_CS"/>
</dbReference>
<comment type="caution">
    <text evidence="11">The sequence shown here is derived from an EMBL/GenBank/DDBJ whole genome shotgun (WGS) entry which is preliminary data.</text>
</comment>
<dbReference type="Gene3D" id="3.30.1370.120">
    <property type="match status" value="1"/>
</dbReference>
<dbReference type="Pfam" id="PF00263">
    <property type="entry name" value="Secretin"/>
    <property type="match status" value="1"/>
</dbReference>
<evidence type="ECO:0000256" key="3">
    <source>
        <dbReference type="ARBA" id="ARBA00022448"/>
    </source>
</evidence>
<dbReference type="AlphaFoldDB" id="A0A3N1Y6F1"/>
<reference evidence="11 12" key="1">
    <citation type="submission" date="2018-11" db="EMBL/GenBank/DDBJ databases">
        <title>Genomic Encyclopedia of Type Strains, Phase IV (KMG-IV): sequencing the most valuable type-strain genomes for metagenomic binning, comparative biology and taxonomic classification.</title>
        <authorList>
            <person name="Goeker M."/>
        </authorList>
    </citation>
    <scope>NUCLEOTIDE SEQUENCE [LARGE SCALE GENOMIC DNA]</scope>
    <source>
        <strain evidence="11 12">DSM 100275</strain>
    </source>
</reference>
<dbReference type="PANTHER" id="PTHR30604:SF1">
    <property type="entry name" value="DNA UTILIZATION PROTEIN HOFQ"/>
    <property type="match status" value="1"/>
</dbReference>
<dbReference type="InterPro" id="IPR004846">
    <property type="entry name" value="T2SS/T3SS_dom"/>
</dbReference>
<evidence type="ECO:0000313" key="12">
    <source>
        <dbReference type="Proteomes" id="UP000276634"/>
    </source>
</evidence>
<keyword evidence="12" id="KW-1185">Reference proteome</keyword>
<evidence type="ECO:0000256" key="1">
    <source>
        <dbReference type="ARBA" id="ARBA00004442"/>
    </source>
</evidence>
<evidence type="ECO:0000259" key="10">
    <source>
        <dbReference type="SMART" id="SM00965"/>
    </source>
</evidence>
<dbReference type="PANTHER" id="PTHR30604">
    <property type="entry name" value="PROTEIN TRANSPORT PROTEIN HOFQ"/>
    <property type="match status" value="1"/>
</dbReference>
<dbReference type="Gene3D" id="2.60.40.3470">
    <property type="match status" value="1"/>
</dbReference>
<keyword evidence="7" id="KW-0998">Cell outer membrane</keyword>
<dbReference type="NCBIfam" id="TIGR02515">
    <property type="entry name" value="IV_pilus_PilQ"/>
    <property type="match status" value="1"/>
</dbReference>
<accession>A0A3N1Y6F1</accession>
<evidence type="ECO:0000256" key="5">
    <source>
        <dbReference type="ARBA" id="ARBA00022927"/>
    </source>
</evidence>
<dbReference type="Pfam" id="PF11741">
    <property type="entry name" value="AMIN"/>
    <property type="match status" value="2"/>
</dbReference>
<dbReference type="GO" id="GO:0009279">
    <property type="term" value="C:cell outer membrane"/>
    <property type="evidence" value="ECO:0007669"/>
    <property type="project" value="UniProtKB-SubCell"/>
</dbReference>
<evidence type="ECO:0000256" key="8">
    <source>
        <dbReference type="RuleBase" id="RU004004"/>
    </source>
</evidence>
<evidence type="ECO:0000256" key="6">
    <source>
        <dbReference type="ARBA" id="ARBA00023136"/>
    </source>
</evidence>
<keyword evidence="5" id="KW-0653">Protein transport</keyword>
<keyword evidence="6" id="KW-0472">Membrane</keyword>
<gene>
    <name evidence="11" type="ORF">EDC57_0016</name>
</gene>
<comment type="subcellular location">
    <subcellularLocation>
        <location evidence="1 8">Cell outer membrane</location>
    </subcellularLocation>
</comment>